<dbReference type="Gene3D" id="1.10.287.950">
    <property type="entry name" value="Methyl-accepting chemotaxis protein"/>
    <property type="match status" value="1"/>
</dbReference>
<dbReference type="RefSeq" id="WP_136853621.1">
    <property type="nucleotide sequence ID" value="NZ_SWCI01000007.1"/>
</dbReference>
<dbReference type="Gene3D" id="3.30.450.20">
    <property type="entry name" value="PAS domain"/>
    <property type="match status" value="2"/>
</dbReference>
<dbReference type="PROSITE" id="PS50885">
    <property type="entry name" value="HAMP"/>
    <property type="match status" value="1"/>
</dbReference>
<comment type="caution">
    <text evidence="13">The sequence shown here is derived from an EMBL/GenBank/DDBJ whole genome shotgun (WGS) entry which is preliminary data.</text>
</comment>
<feature type="transmembrane region" description="Helical" evidence="10">
    <location>
        <begin position="283"/>
        <end position="306"/>
    </location>
</feature>
<dbReference type="PROSITE" id="PS50111">
    <property type="entry name" value="CHEMOTAXIS_TRANSDUC_2"/>
    <property type="match status" value="1"/>
</dbReference>
<keyword evidence="4 10" id="KW-0812">Transmembrane</keyword>
<dbReference type="CDD" id="cd06225">
    <property type="entry name" value="HAMP"/>
    <property type="match status" value="1"/>
</dbReference>
<proteinExistence type="inferred from homology"/>
<evidence type="ECO:0000256" key="10">
    <source>
        <dbReference type="SAM" id="Phobius"/>
    </source>
</evidence>
<evidence type="ECO:0000256" key="2">
    <source>
        <dbReference type="ARBA" id="ARBA00022475"/>
    </source>
</evidence>
<keyword evidence="3" id="KW-0145">Chemotaxis</keyword>
<dbReference type="InterPro" id="IPR004089">
    <property type="entry name" value="MCPsignal_dom"/>
</dbReference>
<organism evidence="13 14">
    <name type="scientific">Ferrimonas sediminicola</name>
    <dbReference type="NCBI Taxonomy" id="2569538"/>
    <lineage>
        <taxon>Bacteria</taxon>
        <taxon>Pseudomonadati</taxon>
        <taxon>Pseudomonadota</taxon>
        <taxon>Gammaproteobacteria</taxon>
        <taxon>Alteromonadales</taxon>
        <taxon>Ferrimonadaceae</taxon>
        <taxon>Ferrimonas</taxon>
    </lineage>
</organism>
<dbReference type="Pfam" id="PF02743">
    <property type="entry name" value="dCache_1"/>
    <property type="match status" value="1"/>
</dbReference>
<keyword evidence="14" id="KW-1185">Reference proteome</keyword>
<keyword evidence="6 10" id="KW-0472">Membrane</keyword>
<feature type="transmembrane region" description="Helical" evidence="10">
    <location>
        <begin position="12"/>
        <end position="33"/>
    </location>
</feature>
<evidence type="ECO:0000256" key="5">
    <source>
        <dbReference type="ARBA" id="ARBA00022989"/>
    </source>
</evidence>
<keyword evidence="7 9" id="KW-0807">Transducer</keyword>
<dbReference type="InterPro" id="IPR003660">
    <property type="entry name" value="HAMP_dom"/>
</dbReference>
<evidence type="ECO:0000256" key="3">
    <source>
        <dbReference type="ARBA" id="ARBA00022500"/>
    </source>
</evidence>
<sequence>MHHLGLKRTITLYIIVLVTLCLCSTNLLGYLNLKTTTQASVDREMSARTQEAAQKIQRWFQAKAEGVRAVAEHYRRGALEGRYVATARLSTDSLDLYSMYFAFEDGLAYASAAEDGVWHDGVADPGQYDPRGRGWYKLGRTAPQGKLTEIYTDVVTGKPVISVVIDLGDGVLSGDIGLGILQQTVSEVSLPGVVSFIVDDSGTVLASSSKSLKSGDRLADAGLEELGQTLGAQVTKTRYRFEGVDKLAYASAIDLIGAERWHLVFALEESVAYAALESAAVKAVVTSVGMLAIGVVLAVVVLNYLYRPVLELKAMVADLTQGNADLTRRLAVKGEDDLAQISQGINQFIDRLQQLMLRLQHHSLEIGRSIEALECQSSENHALIASHRGETDQVVSAVQELSATSADVAGNTNTAASFTQVTHELVGHSEQSVGQATASVSQLVEEIALTADNLAEIERDTSTITDIIRTIGEIADQTNLLALNAAIEAARAGEQGRGFAVVADEVRALAARTRTSTAEIEQSLMKLRQGSERAIESMGRTHSRCDAATACTSDVADELRQIADKVSHINDLNRQIATATEQQSCVSNEVAGNMTTIGQLAGQLERNDGAVVRETQALARANEGFNRVVAEFRLS</sequence>
<dbReference type="GO" id="GO:0006935">
    <property type="term" value="P:chemotaxis"/>
    <property type="evidence" value="ECO:0007669"/>
    <property type="project" value="UniProtKB-KW"/>
</dbReference>
<dbReference type="Pfam" id="PF00672">
    <property type="entry name" value="HAMP"/>
    <property type="match status" value="1"/>
</dbReference>
<name>A0A4U1BET9_9GAMM</name>
<dbReference type="OrthoDB" id="2489132at2"/>
<dbReference type="AlphaFoldDB" id="A0A4U1BET9"/>
<evidence type="ECO:0000256" key="8">
    <source>
        <dbReference type="ARBA" id="ARBA00029447"/>
    </source>
</evidence>
<evidence type="ECO:0000313" key="14">
    <source>
        <dbReference type="Proteomes" id="UP000305674"/>
    </source>
</evidence>
<dbReference type="PANTHER" id="PTHR32089">
    <property type="entry name" value="METHYL-ACCEPTING CHEMOTAXIS PROTEIN MCPB"/>
    <property type="match status" value="1"/>
</dbReference>
<dbReference type="SMART" id="SM00304">
    <property type="entry name" value="HAMP"/>
    <property type="match status" value="1"/>
</dbReference>
<dbReference type="SUPFAM" id="SSF58104">
    <property type="entry name" value="Methyl-accepting chemotaxis protein (MCP) signaling domain"/>
    <property type="match status" value="1"/>
</dbReference>
<dbReference type="FunFam" id="1.10.287.950:FF:000001">
    <property type="entry name" value="Methyl-accepting chemotaxis sensory transducer"/>
    <property type="match status" value="1"/>
</dbReference>
<dbReference type="Pfam" id="PF00015">
    <property type="entry name" value="MCPsignal"/>
    <property type="match status" value="1"/>
</dbReference>
<keyword evidence="2" id="KW-1003">Cell membrane</keyword>
<evidence type="ECO:0000259" key="11">
    <source>
        <dbReference type="PROSITE" id="PS50111"/>
    </source>
</evidence>
<dbReference type="EMBL" id="SWCI01000007">
    <property type="protein sequence ID" value="TKB48510.1"/>
    <property type="molecule type" value="Genomic_DNA"/>
</dbReference>
<dbReference type="GO" id="GO:0007165">
    <property type="term" value="P:signal transduction"/>
    <property type="evidence" value="ECO:0007669"/>
    <property type="project" value="UniProtKB-KW"/>
</dbReference>
<dbReference type="InterPro" id="IPR033479">
    <property type="entry name" value="dCache_1"/>
</dbReference>
<gene>
    <name evidence="13" type="ORF">FCL40_12430</name>
</gene>
<reference evidence="13 14" key="1">
    <citation type="submission" date="2019-04" db="EMBL/GenBank/DDBJ databases">
        <authorList>
            <person name="Hwang J.C."/>
        </authorList>
    </citation>
    <scope>NUCLEOTIDE SEQUENCE [LARGE SCALE GENOMIC DNA]</scope>
    <source>
        <strain evidence="13 14">IMCC35001</strain>
    </source>
</reference>
<dbReference type="Proteomes" id="UP000305674">
    <property type="component" value="Unassembled WGS sequence"/>
</dbReference>
<evidence type="ECO:0000313" key="13">
    <source>
        <dbReference type="EMBL" id="TKB48510.1"/>
    </source>
</evidence>
<evidence type="ECO:0000256" key="9">
    <source>
        <dbReference type="PROSITE-ProRule" id="PRU00284"/>
    </source>
</evidence>
<evidence type="ECO:0000259" key="12">
    <source>
        <dbReference type="PROSITE" id="PS50885"/>
    </source>
</evidence>
<evidence type="ECO:0000256" key="4">
    <source>
        <dbReference type="ARBA" id="ARBA00022692"/>
    </source>
</evidence>
<dbReference type="GO" id="GO:0005886">
    <property type="term" value="C:plasma membrane"/>
    <property type="evidence" value="ECO:0007669"/>
    <property type="project" value="UniProtKB-SubCell"/>
</dbReference>
<keyword evidence="5 10" id="KW-1133">Transmembrane helix</keyword>
<comment type="similarity">
    <text evidence="8">Belongs to the methyl-accepting chemotaxis (MCP) protein family.</text>
</comment>
<feature type="domain" description="Methyl-accepting transducer" evidence="11">
    <location>
        <begin position="362"/>
        <end position="598"/>
    </location>
</feature>
<evidence type="ECO:0000256" key="7">
    <source>
        <dbReference type="ARBA" id="ARBA00023224"/>
    </source>
</evidence>
<evidence type="ECO:0000256" key="1">
    <source>
        <dbReference type="ARBA" id="ARBA00004651"/>
    </source>
</evidence>
<comment type="subcellular location">
    <subcellularLocation>
        <location evidence="1">Cell membrane</location>
        <topology evidence="1">Multi-pass membrane protein</topology>
    </subcellularLocation>
</comment>
<accession>A0A4U1BET9</accession>
<dbReference type="CDD" id="cd11386">
    <property type="entry name" value="MCP_signal"/>
    <property type="match status" value="1"/>
</dbReference>
<feature type="domain" description="HAMP" evidence="12">
    <location>
        <begin position="303"/>
        <end position="357"/>
    </location>
</feature>
<protein>
    <submittedName>
        <fullName evidence="13">Methyl-accepting chemotaxis protein</fullName>
    </submittedName>
</protein>
<dbReference type="PANTHER" id="PTHR32089:SF55">
    <property type="entry name" value="METHYL ACCEPTING SENSORY TRANSDUCER WITH CACHE_2 SMALL MOLECULE BINDING DOMAIN"/>
    <property type="match status" value="1"/>
</dbReference>
<dbReference type="SMART" id="SM00283">
    <property type="entry name" value="MA"/>
    <property type="match status" value="1"/>
</dbReference>
<evidence type="ECO:0000256" key="6">
    <source>
        <dbReference type="ARBA" id="ARBA00023136"/>
    </source>
</evidence>